<keyword evidence="5" id="KW-0255">Endonuclease</keyword>
<evidence type="ECO:0000313" key="9">
    <source>
        <dbReference type="EMBL" id="STY71238.1"/>
    </source>
</evidence>
<evidence type="ECO:0000256" key="6">
    <source>
        <dbReference type="ARBA" id="ARBA00022801"/>
    </source>
</evidence>
<evidence type="ECO:0000256" key="3">
    <source>
        <dbReference type="ARBA" id="ARBA00022722"/>
    </source>
</evidence>
<evidence type="ECO:0000313" key="10">
    <source>
        <dbReference type="Proteomes" id="UP000255234"/>
    </source>
</evidence>
<dbReference type="InterPro" id="IPR037056">
    <property type="entry name" value="RNase_H1_N_sf"/>
</dbReference>
<evidence type="ECO:0000256" key="7">
    <source>
        <dbReference type="ARBA" id="ARBA00022842"/>
    </source>
</evidence>
<evidence type="ECO:0000256" key="5">
    <source>
        <dbReference type="ARBA" id="ARBA00022759"/>
    </source>
</evidence>
<dbReference type="RefSeq" id="WP_115151603.1">
    <property type="nucleotide sequence ID" value="NZ_UGPP01000001.1"/>
</dbReference>
<dbReference type="GO" id="GO:0046872">
    <property type="term" value="F:metal ion binding"/>
    <property type="evidence" value="ECO:0007669"/>
    <property type="project" value="UniProtKB-KW"/>
</dbReference>
<keyword evidence="3" id="KW-0540">Nuclease</keyword>
<keyword evidence="6 9" id="KW-0378">Hydrolase</keyword>
<dbReference type="EC" id="3.1.26.4" evidence="2"/>
<dbReference type="InterPro" id="IPR036397">
    <property type="entry name" value="RNaseH_sf"/>
</dbReference>
<dbReference type="EMBL" id="UGPP01000001">
    <property type="protein sequence ID" value="STY71238.1"/>
    <property type="molecule type" value="Genomic_DNA"/>
</dbReference>
<keyword evidence="4" id="KW-0479">Metal-binding</keyword>
<reference evidence="9 10" key="1">
    <citation type="submission" date="2018-06" db="EMBL/GenBank/DDBJ databases">
        <authorList>
            <consortium name="Pathogen Informatics"/>
            <person name="Doyle S."/>
        </authorList>
    </citation>
    <scope>NUCLEOTIDE SEQUENCE [LARGE SCALE GENOMIC DNA]</scope>
    <source>
        <strain evidence="9 10">NCTC10571</strain>
    </source>
</reference>
<sequence length="193" mass="22377">MNNKKFYAVKRGLSTGIFNTWEECEKQVIGVEGALFKSFWTKKEAEDYLKHALFTNTFSQDDTYYLYIDGYYENNRYGWGLVIYKDNKLVDTFNGESISEDNTGLYEMAGQIQAAMKAIKWAVANNKKITICHTYIGLSEWALGNWNANKRLVNKYIFLSEQHLDMINFKKVNKYNNGPIDLATKLAEQALRL</sequence>
<dbReference type="FunFam" id="3.40.970.10:FF:000001">
    <property type="entry name" value="Ribonuclease H1"/>
    <property type="match status" value="1"/>
</dbReference>
<proteinExistence type="predicted"/>
<protein>
    <recommendedName>
        <fullName evidence="2">ribonuclease H</fullName>
        <ecNumber evidence="2">3.1.26.4</ecNumber>
    </recommendedName>
</protein>
<dbReference type="SUPFAM" id="SSF53098">
    <property type="entry name" value="Ribonuclease H-like"/>
    <property type="match status" value="1"/>
</dbReference>
<comment type="cofactor">
    <cofactor evidence="1">
        <name>Mg(2+)</name>
        <dbReference type="ChEBI" id="CHEBI:18420"/>
    </cofactor>
</comment>
<accession>A0A378NZ13</accession>
<dbReference type="AlphaFoldDB" id="A0A378NZ13"/>
<evidence type="ECO:0000259" key="8">
    <source>
        <dbReference type="Pfam" id="PF01693"/>
    </source>
</evidence>
<dbReference type="Pfam" id="PF01693">
    <property type="entry name" value="Cauli_VI"/>
    <property type="match status" value="1"/>
</dbReference>
<dbReference type="GO" id="GO:0004523">
    <property type="term" value="F:RNA-DNA hybrid ribonuclease activity"/>
    <property type="evidence" value="ECO:0007669"/>
    <property type="project" value="UniProtKB-EC"/>
</dbReference>
<dbReference type="GO" id="GO:0003676">
    <property type="term" value="F:nucleic acid binding"/>
    <property type="evidence" value="ECO:0007669"/>
    <property type="project" value="InterPro"/>
</dbReference>
<dbReference type="Proteomes" id="UP000255234">
    <property type="component" value="Unassembled WGS sequence"/>
</dbReference>
<gene>
    <name evidence="9" type="primary">rnhA_1</name>
    <name evidence="9" type="ORF">NCTC10571_01394</name>
</gene>
<evidence type="ECO:0000256" key="2">
    <source>
        <dbReference type="ARBA" id="ARBA00012180"/>
    </source>
</evidence>
<organism evidence="9 10">
    <name type="scientific">Megamonas hypermegale</name>
    <dbReference type="NCBI Taxonomy" id="158847"/>
    <lineage>
        <taxon>Bacteria</taxon>
        <taxon>Bacillati</taxon>
        <taxon>Bacillota</taxon>
        <taxon>Negativicutes</taxon>
        <taxon>Selenomonadales</taxon>
        <taxon>Selenomonadaceae</taxon>
        <taxon>Megamonas</taxon>
    </lineage>
</organism>
<name>A0A378NZ13_9FIRM</name>
<dbReference type="SUPFAM" id="SSF55658">
    <property type="entry name" value="L9 N-domain-like"/>
    <property type="match status" value="1"/>
</dbReference>
<dbReference type="InterPro" id="IPR011320">
    <property type="entry name" value="RNase_H1_N"/>
</dbReference>
<dbReference type="InterPro" id="IPR009027">
    <property type="entry name" value="Ribosomal_bL9/RNase_H1_N"/>
</dbReference>
<keyword evidence="7" id="KW-0460">Magnesium</keyword>
<dbReference type="Gene3D" id="3.30.420.10">
    <property type="entry name" value="Ribonuclease H-like superfamily/Ribonuclease H"/>
    <property type="match status" value="1"/>
</dbReference>
<feature type="domain" description="Ribonuclease H1 N-terminal" evidence="8">
    <location>
        <begin position="5"/>
        <end position="48"/>
    </location>
</feature>
<dbReference type="Gene3D" id="3.40.970.10">
    <property type="entry name" value="Ribonuclease H1, N-terminal domain"/>
    <property type="match status" value="1"/>
</dbReference>
<dbReference type="InterPro" id="IPR012337">
    <property type="entry name" value="RNaseH-like_sf"/>
</dbReference>
<evidence type="ECO:0000256" key="4">
    <source>
        <dbReference type="ARBA" id="ARBA00022723"/>
    </source>
</evidence>
<evidence type="ECO:0000256" key="1">
    <source>
        <dbReference type="ARBA" id="ARBA00001946"/>
    </source>
</evidence>